<evidence type="ECO:0000313" key="2">
    <source>
        <dbReference type="Proteomes" id="UP001238155"/>
    </source>
</evidence>
<organism evidence="1 2">
    <name type="scientific">Ligilactobacillus animalis</name>
    <dbReference type="NCBI Taxonomy" id="1605"/>
    <lineage>
        <taxon>Bacteria</taxon>
        <taxon>Bacillati</taxon>
        <taxon>Bacillota</taxon>
        <taxon>Bacilli</taxon>
        <taxon>Lactobacillales</taxon>
        <taxon>Lactobacillaceae</taxon>
        <taxon>Ligilactobacillus</taxon>
    </lineage>
</organism>
<evidence type="ECO:0000313" key="1">
    <source>
        <dbReference type="EMBL" id="WHQ79493.1"/>
    </source>
</evidence>
<gene>
    <name evidence="1" type="ORF">QFF56_05865</name>
</gene>
<accession>A0AAJ6K4B9</accession>
<dbReference type="AlphaFoldDB" id="A0AAJ6K4B9"/>
<dbReference type="EMBL" id="CP123751">
    <property type="protein sequence ID" value="WHQ79493.1"/>
    <property type="molecule type" value="Genomic_DNA"/>
</dbReference>
<name>A0AAJ6K4B9_9LACO</name>
<reference evidence="1" key="1">
    <citation type="submission" date="2023-04" db="EMBL/GenBank/DDBJ databases">
        <title>Four porcine-derived lactic acid bacteria strains analyses and their evaluation as potential probiotics based on genomics.</title>
        <authorList>
            <person name="Niu D."/>
        </authorList>
    </citation>
    <scope>NUCLEOTIDE SEQUENCE</scope>
    <source>
        <strain evidence="1">ZSB1</strain>
    </source>
</reference>
<protein>
    <submittedName>
        <fullName evidence="1">Uncharacterized protein</fullName>
    </submittedName>
</protein>
<dbReference type="RefSeq" id="WP_283534477.1">
    <property type="nucleotide sequence ID" value="NZ_CP123751.1"/>
</dbReference>
<proteinExistence type="predicted"/>
<dbReference type="Proteomes" id="UP001238155">
    <property type="component" value="Chromosome"/>
</dbReference>
<sequence length="208" mass="24124">MFILETLLKNGKASICLLEGWKKNRLARDIGYYYRNLPIYAKVVSNSSLSNYQKLLKEISDEVKKIGGSGKIHGFIVDIDFYNHVMYDPDDNSITIYFATSTNSGRVVYKNLNNCLKKSRLEVLGRNREQLLSKYNSLIKKKELPILTGKKCRINTKKRGVKAKYRDSNVMKKFEYLLDSGIVRVWEDEILPKEIVGEVKTTRRMLEK</sequence>